<dbReference type="InterPro" id="IPR010801">
    <property type="entry name" value="FAP"/>
</dbReference>
<comment type="similarity">
    <text evidence="2">Belongs to the Apa family.</text>
</comment>
<evidence type="ECO:0000256" key="2">
    <source>
        <dbReference type="ARBA" id="ARBA00005477"/>
    </source>
</evidence>
<feature type="compositionally biased region" description="Pro residues" evidence="7">
    <location>
        <begin position="77"/>
        <end position="101"/>
    </location>
</feature>
<dbReference type="EMBL" id="AP022569">
    <property type="protein sequence ID" value="BBX44902.1"/>
    <property type="molecule type" value="Genomic_DNA"/>
</dbReference>
<keyword evidence="10" id="KW-1185">Reference proteome</keyword>
<accession>A0A7I7KU74</accession>
<evidence type="ECO:0000256" key="6">
    <source>
        <dbReference type="ARBA" id="ARBA00031042"/>
    </source>
</evidence>
<dbReference type="GO" id="GO:0005576">
    <property type="term" value="C:extracellular region"/>
    <property type="evidence" value="ECO:0007669"/>
    <property type="project" value="UniProtKB-SubCell"/>
</dbReference>
<dbReference type="GO" id="GO:0050840">
    <property type="term" value="F:extracellular matrix binding"/>
    <property type="evidence" value="ECO:0007669"/>
    <property type="project" value="InterPro"/>
</dbReference>
<reference evidence="9 10" key="1">
    <citation type="journal article" date="2019" name="Emerg. Microbes Infect.">
        <title>Comprehensive subspecies identification of 175 nontuberculous mycobacteria species based on 7547 genomic profiles.</title>
        <authorList>
            <person name="Matsumoto Y."/>
            <person name="Kinjo T."/>
            <person name="Motooka D."/>
            <person name="Nabeya D."/>
            <person name="Jung N."/>
            <person name="Uechi K."/>
            <person name="Horii T."/>
            <person name="Iida T."/>
            <person name="Fujita J."/>
            <person name="Nakamura S."/>
        </authorList>
    </citation>
    <scope>NUCLEOTIDE SEQUENCE [LARGE SCALE GENOMIC DNA]</scope>
    <source>
        <strain evidence="9 10">JCM 12404</strain>
    </source>
</reference>
<evidence type="ECO:0000313" key="9">
    <source>
        <dbReference type="EMBL" id="BBX44902.1"/>
    </source>
</evidence>
<proteinExistence type="inferred from homology"/>
<name>A0A7I7KU74_9MYCO</name>
<evidence type="ECO:0000256" key="1">
    <source>
        <dbReference type="ARBA" id="ARBA00004613"/>
    </source>
</evidence>
<sequence length="375" mass="35890">MDQVDRNSQRPRNRWLGAIAAIGCVGAFALAVPATAGADPAPPPPPPGGPVAPAPVAPGPAAPATPDAAPGPSGPAAAPPAANPVAAPPGADPNAPAPPATDPAAPQPGRVDNPVGGFSYVVPGGWVESDATHLDYGSALLSKITGAPSPGQPPPVANDTRVVLGKLDQKLYASAEADSTKAATRLASDMGEFFMPYPGTRINQETTALNANGMSGGASFYEVKFSDATKPSGQIWAGVVGPSGPNVPPAAANQRWFVVWLGTGNDPVDKAGAKTLAESVLPLLAPGAPAPAPGAPAPAPPPGAPAPAPPPGAPAPGAPAPAPGAPAPAPAPAPGAPGPAAPAPGAPPSPAPPPPPPGQPAGGNGSAPTQGPVST</sequence>
<evidence type="ECO:0000256" key="4">
    <source>
        <dbReference type="ARBA" id="ARBA00022525"/>
    </source>
</evidence>
<feature type="domain" description="Fibronectin-attachment" evidence="8">
    <location>
        <begin position="110"/>
        <end position="292"/>
    </location>
</feature>
<dbReference type="RefSeq" id="WP_163775281.1">
    <property type="nucleotide sequence ID" value="NZ_AP022569.1"/>
</dbReference>
<evidence type="ECO:0000256" key="3">
    <source>
        <dbReference type="ARBA" id="ARBA00016054"/>
    </source>
</evidence>
<evidence type="ECO:0000256" key="7">
    <source>
        <dbReference type="SAM" id="MobiDB-lite"/>
    </source>
</evidence>
<gene>
    <name evidence="9" type="ORF">MCOO_09170</name>
</gene>
<feature type="compositionally biased region" description="Pro residues" evidence="7">
    <location>
        <begin position="288"/>
        <end position="359"/>
    </location>
</feature>
<evidence type="ECO:0000313" key="10">
    <source>
        <dbReference type="Proteomes" id="UP000465866"/>
    </source>
</evidence>
<evidence type="ECO:0000256" key="5">
    <source>
        <dbReference type="ARBA" id="ARBA00022729"/>
    </source>
</evidence>
<feature type="region of interest" description="Disordered" evidence="7">
    <location>
        <begin position="35"/>
        <end position="112"/>
    </location>
</feature>
<protein>
    <recommendedName>
        <fullName evidence="3">Alanine and proline-rich secreted protein Apa</fullName>
    </recommendedName>
    <alternativeName>
        <fullName evidence="6">Fibronectin attachment protein</fullName>
    </alternativeName>
</protein>
<feature type="compositionally biased region" description="Low complexity" evidence="7">
    <location>
        <begin position="64"/>
        <end position="76"/>
    </location>
</feature>
<dbReference type="Pfam" id="PF07174">
    <property type="entry name" value="FAP"/>
    <property type="match status" value="1"/>
</dbReference>
<keyword evidence="5" id="KW-0732">Signal</keyword>
<organism evidence="9 10">
    <name type="scientific">Mycobacterium cookii</name>
    <dbReference type="NCBI Taxonomy" id="1775"/>
    <lineage>
        <taxon>Bacteria</taxon>
        <taxon>Bacillati</taxon>
        <taxon>Actinomycetota</taxon>
        <taxon>Actinomycetes</taxon>
        <taxon>Mycobacteriales</taxon>
        <taxon>Mycobacteriaceae</taxon>
        <taxon>Mycobacterium</taxon>
    </lineage>
</organism>
<dbReference type="Proteomes" id="UP000465866">
    <property type="component" value="Chromosome"/>
</dbReference>
<evidence type="ECO:0000259" key="8">
    <source>
        <dbReference type="Pfam" id="PF07174"/>
    </source>
</evidence>
<comment type="subcellular location">
    <subcellularLocation>
        <location evidence="1">Secreted</location>
    </subcellularLocation>
</comment>
<dbReference type="AlphaFoldDB" id="A0A7I7KU74"/>
<feature type="region of interest" description="Disordered" evidence="7">
    <location>
        <begin position="284"/>
        <end position="375"/>
    </location>
</feature>
<keyword evidence="4" id="KW-0964">Secreted</keyword>
<feature type="compositionally biased region" description="Pro residues" evidence="7">
    <location>
        <begin position="40"/>
        <end position="63"/>
    </location>
</feature>
<dbReference type="KEGG" id="mcoo:MCOO_09170"/>